<organism evidence="1 2">
    <name type="scientific">Trematosphaeria pertusa</name>
    <dbReference type="NCBI Taxonomy" id="390896"/>
    <lineage>
        <taxon>Eukaryota</taxon>
        <taxon>Fungi</taxon>
        <taxon>Dikarya</taxon>
        <taxon>Ascomycota</taxon>
        <taxon>Pezizomycotina</taxon>
        <taxon>Dothideomycetes</taxon>
        <taxon>Pleosporomycetidae</taxon>
        <taxon>Pleosporales</taxon>
        <taxon>Massarineae</taxon>
        <taxon>Trematosphaeriaceae</taxon>
        <taxon>Trematosphaeria</taxon>
    </lineage>
</organism>
<evidence type="ECO:0000313" key="2">
    <source>
        <dbReference type="Proteomes" id="UP000800094"/>
    </source>
</evidence>
<dbReference type="Proteomes" id="UP000800094">
    <property type="component" value="Unassembled WGS sequence"/>
</dbReference>
<gene>
    <name evidence="1" type="ORF">BU26DRAFT_501478</name>
</gene>
<reference evidence="1" key="1">
    <citation type="journal article" date="2020" name="Stud. Mycol.">
        <title>101 Dothideomycetes genomes: a test case for predicting lifestyles and emergence of pathogens.</title>
        <authorList>
            <person name="Haridas S."/>
            <person name="Albert R."/>
            <person name="Binder M."/>
            <person name="Bloem J."/>
            <person name="Labutti K."/>
            <person name="Salamov A."/>
            <person name="Andreopoulos B."/>
            <person name="Baker S."/>
            <person name="Barry K."/>
            <person name="Bills G."/>
            <person name="Bluhm B."/>
            <person name="Cannon C."/>
            <person name="Castanera R."/>
            <person name="Culley D."/>
            <person name="Daum C."/>
            <person name="Ezra D."/>
            <person name="Gonzalez J."/>
            <person name="Henrissat B."/>
            <person name="Kuo A."/>
            <person name="Liang C."/>
            <person name="Lipzen A."/>
            <person name="Lutzoni F."/>
            <person name="Magnuson J."/>
            <person name="Mondo S."/>
            <person name="Nolan M."/>
            <person name="Ohm R."/>
            <person name="Pangilinan J."/>
            <person name="Park H.-J."/>
            <person name="Ramirez L."/>
            <person name="Alfaro M."/>
            <person name="Sun H."/>
            <person name="Tritt A."/>
            <person name="Yoshinaga Y."/>
            <person name="Zwiers L.-H."/>
            <person name="Turgeon B."/>
            <person name="Goodwin S."/>
            <person name="Spatafora J."/>
            <person name="Crous P."/>
            <person name="Grigoriev I."/>
        </authorList>
    </citation>
    <scope>NUCLEOTIDE SEQUENCE</scope>
    <source>
        <strain evidence="1">CBS 122368</strain>
    </source>
</reference>
<proteinExistence type="predicted"/>
<name>A0A6A6IS85_9PLEO</name>
<dbReference type="EMBL" id="ML987191">
    <property type="protein sequence ID" value="KAF2253266.1"/>
    <property type="molecule type" value="Genomic_DNA"/>
</dbReference>
<dbReference type="GeneID" id="54579898"/>
<dbReference type="AlphaFoldDB" id="A0A6A6IS85"/>
<protein>
    <submittedName>
        <fullName evidence="1">Uncharacterized protein</fullName>
    </submittedName>
</protein>
<dbReference type="RefSeq" id="XP_033688270.1">
    <property type="nucleotide sequence ID" value="XM_033826568.1"/>
</dbReference>
<sequence>MATARTAPRPSFQTRVPVSLWGNVVHSHSSRTRRASLLQLVLIVPHFAPYGCLRGAPLLGKSNASCLRFQFMPVPLWNTQEPFPVVDLVFVTFDNHDNVVVGDPIIGDVAEEEAFRTSRNRASVVRLVISYTNMRTEIRQIDHGQLDPYVQNTGFEGIAYHIEVVFCIPGPSNGGDDAAAEID</sequence>
<accession>A0A6A6IS85</accession>
<keyword evidence="2" id="KW-1185">Reference proteome</keyword>
<evidence type="ECO:0000313" key="1">
    <source>
        <dbReference type="EMBL" id="KAF2253266.1"/>
    </source>
</evidence>